<dbReference type="PANTHER" id="PTHR11469:SF1">
    <property type="entry name" value="GLUCOSE-6-PHOSPHATE ISOMERASE"/>
    <property type="match status" value="1"/>
</dbReference>
<dbReference type="InterPro" id="IPR001672">
    <property type="entry name" value="G6P_Isomerase"/>
</dbReference>
<keyword evidence="10" id="KW-1185">Reference proteome</keyword>
<keyword evidence="7" id="KW-0963">Cytoplasm</keyword>
<dbReference type="SUPFAM" id="SSF53067">
    <property type="entry name" value="Actin-like ATPase domain"/>
    <property type="match status" value="1"/>
</dbReference>
<evidence type="ECO:0000256" key="1">
    <source>
        <dbReference type="ARBA" id="ARBA00004926"/>
    </source>
</evidence>
<keyword evidence="4 7" id="KW-0324">Glycolysis</keyword>
<reference evidence="10" key="1">
    <citation type="journal article" date="2019" name="Int. J. Syst. Evol. Microbiol.">
        <title>The Global Catalogue of Microorganisms (GCM) 10K type strain sequencing project: providing services to taxonomists for standard genome sequencing and annotation.</title>
        <authorList>
            <consortium name="The Broad Institute Genomics Platform"/>
            <consortium name="The Broad Institute Genome Sequencing Center for Infectious Disease"/>
            <person name="Wu L."/>
            <person name="Ma J."/>
        </authorList>
    </citation>
    <scope>NUCLEOTIDE SEQUENCE [LARGE SCALE GENOMIC DNA]</scope>
    <source>
        <strain evidence="10">CGMCC 1.15439</strain>
    </source>
</reference>
<evidence type="ECO:0000256" key="3">
    <source>
        <dbReference type="ARBA" id="ARBA00022432"/>
    </source>
</evidence>
<dbReference type="HAMAP" id="MF_00473">
    <property type="entry name" value="G6P_isomerase"/>
    <property type="match status" value="1"/>
</dbReference>
<dbReference type="CDD" id="cd05016">
    <property type="entry name" value="SIS_PGI_2"/>
    <property type="match status" value="1"/>
</dbReference>
<dbReference type="SUPFAM" id="SSF53697">
    <property type="entry name" value="SIS domain"/>
    <property type="match status" value="1"/>
</dbReference>
<dbReference type="PROSITE" id="PS00765">
    <property type="entry name" value="P_GLUCOSE_ISOMERASE_1"/>
    <property type="match status" value="1"/>
</dbReference>
<dbReference type="InterPro" id="IPR023096">
    <property type="entry name" value="G6P_Isomerase_C"/>
</dbReference>
<comment type="function">
    <text evidence="7">Catalyzes the reversible isomerization of glucose-6-phosphate to fructose-6-phosphate.</text>
</comment>
<dbReference type="InterPro" id="IPR018189">
    <property type="entry name" value="Phosphoglucose_isomerase_CS"/>
</dbReference>
<dbReference type="InterPro" id="IPR046348">
    <property type="entry name" value="SIS_dom_sf"/>
</dbReference>
<sequence length="771" mass="85236">MSALREKAAWQALQAHSQELATQHLRDMFAADPGRAERYRADAAGWRLDYARHRINDQTLEHLFALARECGLEARRDAMFAGEKVNTTEQRAALHIALRAPARKVIKVDGANVVPEVHAVLKRMREFANAVREGSWLGFTGRPIRNIVNIGIGGSDLGPVMAYEALRHYTDRKLTVRFVSNVDYTDFAEAVHDLRPDETLFIVASKTFTTLETMTNAHSARDWLMKAASGDKGAVAKHFVALSTNAKAVEEFGISTQQMYGFWDWVGGRYSMDSSIGLSTMIAIGPDAFAELLAGFHAMDEHFRTAPLERNLPVIMGLLGVWYTDFFGAETQAVLPYEQYLKRFPAYLQQLTMESNGKHVTIGGAHVDYATGPVYWGEPGTNGQHSFYQLIHQGTRLIPCDFVGFGQSLNPYGRHHDLLLANMIAQAEALAMGKTLEQVQAEGIDESLAPHRVFEGNRPSSLLLADRLAPHTLGALIALYEHIVFTQAAIWDINPFDQWGVELGKQLALRVVDEIESPRKALNHDSATNAAITWYRKARRKAEEGAGASAVETKHKVLVIDIGGSHVKAMVSGNKREVEIKSSRKLTPADMVKQLRAAIRGWKYDAVSIGYPGPVLHERIAREPYNLGKGWVGFDFAAAFGCPVKIINDAAMQALGSYEGGRMLFLGLGTGLGSAFIVDGVIEPMELAHLPYRKGTFEDYVGARGLKKFGKKKWHAHVFDVIGQLQAALEPDYVVLGGGNVQHLAELPTDVRRGDNHNAFAGGFRLWENRT</sequence>
<feature type="active site" description="Proton donor" evidence="7">
    <location>
        <position position="354"/>
    </location>
</feature>
<evidence type="ECO:0000313" key="9">
    <source>
        <dbReference type="EMBL" id="GGA28600.1"/>
    </source>
</evidence>
<gene>
    <name evidence="7" type="primary">pgi</name>
    <name evidence="9" type="ORF">GCM10010981_16760</name>
</gene>
<keyword evidence="5 7" id="KW-0413">Isomerase</keyword>
<comment type="catalytic activity">
    <reaction evidence="6 7 8">
        <text>alpha-D-glucose 6-phosphate = beta-D-fructose 6-phosphate</text>
        <dbReference type="Rhea" id="RHEA:11816"/>
        <dbReference type="ChEBI" id="CHEBI:57634"/>
        <dbReference type="ChEBI" id="CHEBI:58225"/>
        <dbReference type="EC" id="5.3.1.9"/>
    </reaction>
</comment>
<proteinExistence type="inferred from homology"/>
<evidence type="ECO:0000313" key="10">
    <source>
        <dbReference type="Proteomes" id="UP000620046"/>
    </source>
</evidence>
<organism evidence="9 10">
    <name type="scientific">Dyella nitratireducens</name>
    <dbReference type="NCBI Taxonomy" id="1849580"/>
    <lineage>
        <taxon>Bacteria</taxon>
        <taxon>Pseudomonadati</taxon>
        <taxon>Pseudomonadota</taxon>
        <taxon>Gammaproteobacteria</taxon>
        <taxon>Lysobacterales</taxon>
        <taxon>Rhodanobacteraceae</taxon>
        <taxon>Dyella</taxon>
    </lineage>
</organism>
<feature type="active site" evidence="7">
    <location>
        <position position="385"/>
    </location>
</feature>
<dbReference type="Gene3D" id="3.30.420.40">
    <property type="match status" value="2"/>
</dbReference>
<dbReference type="PROSITE" id="PS00174">
    <property type="entry name" value="P_GLUCOSE_ISOMERASE_2"/>
    <property type="match status" value="1"/>
</dbReference>
<comment type="pathway">
    <text evidence="1 7 8">Carbohydrate degradation; glycolysis; D-glyceraldehyde 3-phosphate and glycerone phosphate from D-glucose: step 2/4.</text>
</comment>
<dbReference type="Pfam" id="PF00342">
    <property type="entry name" value="PGI"/>
    <property type="match status" value="1"/>
</dbReference>
<protein>
    <recommendedName>
        <fullName evidence="7">Glucose-6-phosphate isomerase</fullName>
        <shortName evidence="7">GPI</shortName>
        <ecNumber evidence="7">5.3.1.9</ecNumber>
    </recommendedName>
    <alternativeName>
        <fullName evidence="7">Phosphoglucose isomerase</fullName>
        <shortName evidence="7">PGI</shortName>
    </alternativeName>
    <alternativeName>
        <fullName evidence="7">Phosphohexose isomerase</fullName>
        <shortName evidence="7">PHI</shortName>
    </alternativeName>
</protein>
<comment type="subcellular location">
    <subcellularLocation>
        <location evidence="7">Cytoplasm</location>
    </subcellularLocation>
</comment>
<dbReference type="InterPro" id="IPR000600">
    <property type="entry name" value="ROK"/>
</dbReference>
<evidence type="ECO:0000256" key="8">
    <source>
        <dbReference type="RuleBase" id="RU000612"/>
    </source>
</evidence>
<evidence type="ECO:0000256" key="6">
    <source>
        <dbReference type="ARBA" id="ARBA00029321"/>
    </source>
</evidence>
<evidence type="ECO:0000256" key="5">
    <source>
        <dbReference type="ARBA" id="ARBA00023235"/>
    </source>
</evidence>
<dbReference type="Gene3D" id="3.40.50.10490">
    <property type="entry name" value="Glucose-6-phosphate isomerase like protein, domain 1"/>
    <property type="match status" value="2"/>
</dbReference>
<dbReference type="EC" id="5.3.1.9" evidence="7"/>
<dbReference type="NCBIfam" id="NF001211">
    <property type="entry name" value="PRK00179.1"/>
    <property type="match status" value="1"/>
</dbReference>
<dbReference type="Gene3D" id="1.10.1390.10">
    <property type="match status" value="1"/>
</dbReference>
<dbReference type="Proteomes" id="UP000620046">
    <property type="component" value="Unassembled WGS sequence"/>
</dbReference>
<dbReference type="PANTHER" id="PTHR11469">
    <property type="entry name" value="GLUCOSE-6-PHOSPHATE ISOMERASE"/>
    <property type="match status" value="1"/>
</dbReference>
<name>A0ABQ1FU47_9GAMM</name>
<dbReference type="CDD" id="cd05015">
    <property type="entry name" value="SIS_PGI_1"/>
    <property type="match status" value="1"/>
</dbReference>
<comment type="similarity">
    <text evidence="2 7 8">Belongs to the GPI family.</text>
</comment>
<dbReference type="Pfam" id="PF00480">
    <property type="entry name" value="ROK"/>
    <property type="match status" value="1"/>
</dbReference>
<dbReference type="InterPro" id="IPR035476">
    <property type="entry name" value="SIS_PGI_1"/>
</dbReference>
<dbReference type="PROSITE" id="PS51463">
    <property type="entry name" value="P_GLUCOSE_ISOMERASE_3"/>
    <property type="match status" value="1"/>
</dbReference>
<accession>A0ABQ1FU47</accession>
<comment type="caution">
    <text evidence="9">The sequence shown here is derived from an EMBL/GenBank/DDBJ whole genome shotgun (WGS) entry which is preliminary data.</text>
</comment>
<dbReference type="RefSeq" id="WP_188793765.1">
    <property type="nucleotide sequence ID" value="NZ_BMJA01000001.1"/>
</dbReference>
<dbReference type="InterPro" id="IPR043129">
    <property type="entry name" value="ATPase_NBD"/>
</dbReference>
<comment type="pathway">
    <text evidence="7">Carbohydrate biosynthesis; gluconeogenesis.</text>
</comment>
<feature type="active site" evidence="7">
    <location>
        <position position="505"/>
    </location>
</feature>
<evidence type="ECO:0000256" key="7">
    <source>
        <dbReference type="HAMAP-Rule" id="MF_00473"/>
    </source>
</evidence>
<evidence type="ECO:0000256" key="2">
    <source>
        <dbReference type="ARBA" id="ARBA00006604"/>
    </source>
</evidence>
<dbReference type="InterPro" id="IPR035482">
    <property type="entry name" value="SIS_PGI_2"/>
</dbReference>
<evidence type="ECO:0000256" key="4">
    <source>
        <dbReference type="ARBA" id="ARBA00023152"/>
    </source>
</evidence>
<dbReference type="EMBL" id="BMJA01000001">
    <property type="protein sequence ID" value="GGA28600.1"/>
    <property type="molecule type" value="Genomic_DNA"/>
</dbReference>
<keyword evidence="3 7" id="KW-0312">Gluconeogenesis</keyword>
<dbReference type="PRINTS" id="PR00662">
    <property type="entry name" value="G6PISOMERASE"/>
</dbReference>